<feature type="domain" description="BTB" evidence="1">
    <location>
        <begin position="23"/>
        <end position="92"/>
    </location>
</feature>
<dbReference type="InterPro" id="IPR011333">
    <property type="entry name" value="SKP1/BTB/POZ_sf"/>
</dbReference>
<dbReference type="CDD" id="cd18186">
    <property type="entry name" value="BTB_POZ_ZBTB_KLHL-like"/>
    <property type="match status" value="1"/>
</dbReference>
<dbReference type="InterPro" id="IPR000210">
    <property type="entry name" value="BTB/POZ_dom"/>
</dbReference>
<keyword evidence="3" id="KW-1185">Reference proteome</keyword>
<accession>A0ABR3GEZ5</accession>
<dbReference type="EMBL" id="JBBBZM010000098">
    <property type="protein sequence ID" value="KAL0634302.1"/>
    <property type="molecule type" value="Genomic_DNA"/>
</dbReference>
<evidence type="ECO:0000313" key="2">
    <source>
        <dbReference type="EMBL" id="KAL0634302.1"/>
    </source>
</evidence>
<sequence>MSDKHVSPSSSVIGINLGRYMTSEVFELIAGDDVRFFVNKDILASQSKPFREATTGPWTEVTERKIDLKDWDSDTVARLVEFLYIRDYTYPDPLPLTPKTPSTSGDPTADSPSSAFVILPNTNSEPDTSRPMTPPGEWLITTTPQASIDSASGPISDTDRLNQFPPAQHVFDDVLLAHAKVYALAHYKGVDLLRTLACKRLHLVLSRLHPLQPASHIAGNIVDFVSYVYANTDTLLNSEEPLRKITAQFVALNLTAFQTEPQAVELVGRGGDFVKDLMSKVCRRLPDPDGFFWSAPRPQKGYISNIKVINGTIAAPPADRVTEVHGKDCNISYPYNDPYTIWLVPEYTTVAGEACTSFKVSNVASTATQNLDRTHGGQVYLNGVRDSTVLEKITEVALARMPGTTEFNLQAIKKYDGMSLDFRNKAGTEPLHLVWKTVKTRRI</sequence>
<proteinExistence type="predicted"/>
<organism evidence="2 3">
    <name type="scientific">Discina gigas</name>
    <dbReference type="NCBI Taxonomy" id="1032678"/>
    <lineage>
        <taxon>Eukaryota</taxon>
        <taxon>Fungi</taxon>
        <taxon>Dikarya</taxon>
        <taxon>Ascomycota</taxon>
        <taxon>Pezizomycotina</taxon>
        <taxon>Pezizomycetes</taxon>
        <taxon>Pezizales</taxon>
        <taxon>Discinaceae</taxon>
        <taxon>Discina</taxon>
    </lineage>
</organism>
<dbReference type="PROSITE" id="PS50097">
    <property type="entry name" value="BTB"/>
    <property type="match status" value="1"/>
</dbReference>
<dbReference type="PANTHER" id="PTHR47843:SF5">
    <property type="entry name" value="BTB_POZ DOMAIN PROTEIN"/>
    <property type="match status" value="1"/>
</dbReference>
<dbReference type="PANTHER" id="PTHR47843">
    <property type="entry name" value="BTB DOMAIN-CONTAINING PROTEIN-RELATED"/>
    <property type="match status" value="1"/>
</dbReference>
<protein>
    <recommendedName>
        <fullName evidence="1">BTB domain-containing protein</fullName>
    </recommendedName>
</protein>
<reference evidence="2 3" key="1">
    <citation type="submission" date="2024-02" db="EMBL/GenBank/DDBJ databases">
        <title>Discinaceae phylogenomics.</title>
        <authorList>
            <person name="Dirks A.C."/>
            <person name="James T.Y."/>
        </authorList>
    </citation>
    <scope>NUCLEOTIDE SEQUENCE [LARGE SCALE GENOMIC DNA]</scope>
    <source>
        <strain evidence="2 3">ACD0624</strain>
    </source>
</reference>
<name>A0ABR3GEZ5_9PEZI</name>
<dbReference type="Pfam" id="PF00651">
    <property type="entry name" value="BTB"/>
    <property type="match status" value="1"/>
</dbReference>
<dbReference type="SUPFAM" id="SSF54695">
    <property type="entry name" value="POZ domain"/>
    <property type="match status" value="1"/>
</dbReference>
<dbReference type="Gene3D" id="3.30.710.10">
    <property type="entry name" value="Potassium Channel Kv1.1, Chain A"/>
    <property type="match status" value="1"/>
</dbReference>
<evidence type="ECO:0000259" key="1">
    <source>
        <dbReference type="PROSITE" id="PS50097"/>
    </source>
</evidence>
<evidence type="ECO:0000313" key="3">
    <source>
        <dbReference type="Proteomes" id="UP001447188"/>
    </source>
</evidence>
<gene>
    <name evidence="2" type="ORF">Q9L58_006768</name>
</gene>
<dbReference type="Proteomes" id="UP001447188">
    <property type="component" value="Unassembled WGS sequence"/>
</dbReference>
<comment type="caution">
    <text evidence="2">The sequence shown here is derived from an EMBL/GenBank/DDBJ whole genome shotgun (WGS) entry which is preliminary data.</text>
</comment>